<feature type="signal peptide" evidence="2">
    <location>
        <begin position="1"/>
        <end position="29"/>
    </location>
</feature>
<dbReference type="InterPro" id="IPR000383">
    <property type="entry name" value="Xaa-Pro-like_dom"/>
</dbReference>
<dbReference type="PANTHER" id="PTHR43056">
    <property type="entry name" value="PEPTIDASE S9 PROLYL OLIGOPEPTIDASE"/>
    <property type="match status" value="1"/>
</dbReference>
<name>A0A1Y5EAC9_COLPS</name>
<dbReference type="Proteomes" id="UP000243053">
    <property type="component" value="Unassembled WGS sequence"/>
</dbReference>
<comment type="caution">
    <text evidence="4">The sequence shown here is derived from an EMBL/GenBank/DDBJ whole genome shotgun (WGS) entry which is preliminary data.</text>
</comment>
<dbReference type="InterPro" id="IPR029058">
    <property type="entry name" value="AB_hydrolase_fold"/>
</dbReference>
<dbReference type="PANTHER" id="PTHR43056:SF10">
    <property type="entry name" value="COCE_NOND FAMILY, PUTATIVE (AFU_ORTHOLOGUE AFUA_7G00600)-RELATED"/>
    <property type="match status" value="1"/>
</dbReference>
<feature type="chain" id="PRO_5011988909" description="Xaa-Pro dipeptidyl-peptidase C-terminal domain-containing protein" evidence="2">
    <location>
        <begin position="30"/>
        <end position="636"/>
    </location>
</feature>
<dbReference type="NCBIfam" id="TIGR00976">
    <property type="entry name" value="CocE_NonD"/>
    <property type="match status" value="1"/>
</dbReference>
<evidence type="ECO:0000256" key="2">
    <source>
        <dbReference type="SAM" id="SignalP"/>
    </source>
</evidence>
<dbReference type="SUPFAM" id="SSF53474">
    <property type="entry name" value="alpha/beta-Hydrolases"/>
    <property type="match status" value="1"/>
</dbReference>
<evidence type="ECO:0000313" key="5">
    <source>
        <dbReference type="Proteomes" id="UP000243053"/>
    </source>
</evidence>
<dbReference type="EMBL" id="MAAF01000083">
    <property type="protein sequence ID" value="OUR78174.1"/>
    <property type="molecule type" value="Genomic_DNA"/>
</dbReference>
<dbReference type="Pfam" id="PF02129">
    <property type="entry name" value="Peptidase_S15"/>
    <property type="match status" value="1"/>
</dbReference>
<dbReference type="InterPro" id="IPR013736">
    <property type="entry name" value="Xaa-Pro_dipept_C"/>
</dbReference>
<dbReference type="Gene3D" id="2.60.120.260">
    <property type="entry name" value="Galactose-binding domain-like"/>
    <property type="match status" value="1"/>
</dbReference>
<dbReference type="AlphaFoldDB" id="A0A1Y5EAC9"/>
<keyword evidence="1" id="KW-0378">Hydrolase</keyword>
<dbReference type="Gene3D" id="1.10.3020.10">
    <property type="entry name" value="alpha-amino acid ester hydrolase ( Helical cap domain)"/>
    <property type="match status" value="1"/>
</dbReference>
<sequence length="636" mass="71199">MNFSMKIIKPLISYSLLALSVFTTQVSIAKDVAEKLAKEQAISSSSSLYLTMRDGVKIAIDVHLPRNYQKGDKLPVLLYQTIYQRSSRVPAVKNPDIAKPSDWLATPKLDHKESSPIEFLALKNGYVVIKTDVRGTGASFGHRNSPLPLEEIQDTYDILDWITAQPWSNGNVGAYGISYTGMTAGMAATIQHPALKAIVLGWSAIYDEYKNAMQPYGFVQPGVACQWSDYLVALWSNDYQSAKKAIMPVDSDENAYLLKQAIKEHQRNETVCDLLTPLVYSDDKMGKEQLSVQKFSQRDYKKAIEASNVAMLSLASWYDTGAVDAHFVRMRDFSNEQKIFLTGGQHGARSHASPYTVSDKVLPPIPSGDVTWGKAITFFDYYLKGVKNDYPSWPKVTYWNLGEEAFKTSGAWPLENAKNIRFYFDKQQTLVKSRPSTMQQADSYKVDFSATTGRNSRWWTGIGYPMLNLNARQEEDKKLLTYTSEPLTKDMQITGWPIVSLTVSSTHSDGAFIAYLEDIDEQGNSIYVNEGGLRAIHRKVKANPVTGLEHLPYHSFKKADAQPLVPNKVSEIKFEMIPTSVKIAKGHRIRIAIAGADKDNFVRIPTQGQPTIKVYRGGDKPSYVDFPVVSKTTQLD</sequence>
<gene>
    <name evidence="4" type="ORF">A9Q75_14015</name>
</gene>
<dbReference type="InterPro" id="IPR008979">
    <property type="entry name" value="Galactose-bd-like_sf"/>
</dbReference>
<dbReference type="InterPro" id="IPR050585">
    <property type="entry name" value="Xaa-Pro_dipeptidyl-ppase/CocE"/>
</dbReference>
<evidence type="ECO:0000259" key="3">
    <source>
        <dbReference type="SMART" id="SM00939"/>
    </source>
</evidence>
<dbReference type="InterPro" id="IPR005674">
    <property type="entry name" value="CocE/Ser_esterase"/>
</dbReference>
<accession>A0A1Y5EAC9</accession>
<keyword evidence="2" id="KW-0732">Signal</keyword>
<evidence type="ECO:0000256" key="1">
    <source>
        <dbReference type="ARBA" id="ARBA00022801"/>
    </source>
</evidence>
<dbReference type="Pfam" id="PF08530">
    <property type="entry name" value="PepX_C"/>
    <property type="match status" value="1"/>
</dbReference>
<dbReference type="Gene3D" id="3.40.50.1820">
    <property type="entry name" value="alpha/beta hydrolase"/>
    <property type="match status" value="1"/>
</dbReference>
<evidence type="ECO:0000313" key="4">
    <source>
        <dbReference type="EMBL" id="OUR78174.1"/>
    </source>
</evidence>
<dbReference type="GO" id="GO:0008239">
    <property type="term" value="F:dipeptidyl-peptidase activity"/>
    <property type="evidence" value="ECO:0007669"/>
    <property type="project" value="InterPro"/>
</dbReference>
<organism evidence="4 5">
    <name type="scientific">Colwellia psychrerythraea</name>
    <name type="common">Vibrio psychroerythus</name>
    <dbReference type="NCBI Taxonomy" id="28229"/>
    <lineage>
        <taxon>Bacteria</taxon>
        <taxon>Pseudomonadati</taxon>
        <taxon>Pseudomonadota</taxon>
        <taxon>Gammaproteobacteria</taxon>
        <taxon>Alteromonadales</taxon>
        <taxon>Colwelliaceae</taxon>
        <taxon>Colwellia</taxon>
    </lineage>
</organism>
<reference evidence="5" key="1">
    <citation type="journal article" date="2017" name="Proc. Natl. Acad. Sci. U.S.A.">
        <title>Simulation of Deepwater Horizon oil plume reveals substrate specialization within a complex community of hydrocarbon degraders.</title>
        <authorList>
            <person name="Hu P."/>
            <person name="Dubinsky E.A."/>
            <person name="Probst A.J."/>
            <person name="Wang J."/>
            <person name="Sieber C.M.K."/>
            <person name="Tom L.M."/>
            <person name="Gardinali P."/>
            <person name="Banfield J.F."/>
            <person name="Atlas R.M."/>
            <person name="Andersen G.L."/>
        </authorList>
    </citation>
    <scope>NUCLEOTIDE SEQUENCE [LARGE SCALE GENOMIC DNA]</scope>
</reference>
<feature type="domain" description="Xaa-Pro dipeptidyl-peptidase C-terminal" evidence="3">
    <location>
        <begin position="376"/>
        <end position="625"/>
    </location>
</feature>
<dbReference type="SUPFAM" id="SSF49785">
    <property type="entry name" value="Galactose-binding domain-like"/>
    <property type="match status" value="1"/>
</dbReference>
<dbReference type="SMART" id="SM00939">
    <property type="entry name" value="PepX_C"/>
    <property type="match status" value="1"/>
</dbReference>
<proteinExistence type="predicted"/>
<protein>
    <recommendedName>
        <fullName evidence="3">Xaa-Pro dipeptidyl-peptidase C-terminal domain-containing protein</fullName>
    </recommendedName>
</protein>